<dbReference type="InterPro" id="IPR005110">
    <property type="entry name" value="MoeA_linker/N"/>
</dbReference>
<evidence type="ECO:0000256" key="3">
    <source>
        <dbReference type="ARBA" id="ARBA00010763"/>
    </source>
</evidence>
<evidence type="ECO:0000256" key="2">
    <source>
        <dbReference type="ARBA" id="ARBA00005046"/>
    </source>
</evidence>
<dbReference type="InterPro" id="IPR001453">
    <property type="entry name" value="MoaB/Mog_dom"/>
</dbReference>
<dbReference type="PANTHER" id="PTHR10192">
    <property type="entry name" value="MOLYBDOPTERIN BIOSYNTHESIS PROTEIN"/>
    <property type="match status" value="1"/>
</dbReference>
<comment type="caution">
    <text evidence="8">The sequence shown here is derived from an EMBL/GenBank/DDBJ whole genome shotgun (WGS) entry which is preliminary data.</text>
</comment>
<dbReference type="Pfam" id="PF00994">
    <property type="entry name" value="MoCF_biosynth"/>
    <property type="match status" value="1"/>
</dbReference>
<keyword evidence="4 6" id="KW-0501">Molybdenum cofactor biosynthesis</keyword>
<dbReference type="CDD" id="cd00887">
    <property type="entry name" value="MoeA"/>
    <property type="match status" value="1"/>
</dbReference>
<protein>
    <recommendedName>
        <fullName evidence="6">Molybdopterin molybdenumtransferase</fullName>
        <ecNumber evidence="6">2.10.1.1</ecNumber>
    </recommendedName>
</protein>
<evidence type="ECO:0000256" key="5">
    <source>
        <dbReference type="ARBA" id="ARBA00047317"/>
    </source>
</evidence>
<keyword evidence="9" id="KW-1185">Reference proteome</keyword>
<dbReference type="Gene3D" id="3.90.105.10">
    <property type="entry name" value="Molybdopterin biosynthesis moea protein, domain 2"/>
    <property type="match status" value="1"/>
</dbReference>
<dbReference type="SUPFAM" id="SSF63867">
    <property type="entry name" value="MoeA C-terminal domain-like"/>
    <property type="match status" value="1"/>
</dbReference>
<dbReference type="PANTHER" id="PTHR10192:SF5">
    <property type="entry name" value="GEPHYRIN"/>
    <property type="match status" value="1"/>
</dbReference>
<dbReference type="SUPFAM" id="SSF63882">
    <property type="entry name" value="MoeA N-terminal region -like"/>
    <property type="match status" value="1"/>
</dbReference>
<accession>A0ABP7SDF5</accession>
<comment type="function">
    <text evidence="1 6">Catalyzes the insertion of molybdate into adenylated molybdopterin with the concomitant release of AMP.</text>
</comment>
<evidence type="ECO:0000256" key="4">
    <source>
        <dbReference type="ARBA" id="ARBA00023150"/>
    </source>
</evidence>
<dbReference type="InterPro" id="IPR036688">
    <property type="entry name" value="MoeA_C_domain_IV_sf"/>
</dbReference>
<reference evidence="9" key="1">
    <citation type="journal article" date="2019" name="Int. J. Syst. Evol. Microbiol.">
        <title>The Global Catalogue of Microorganisms (GCM) 10K type strain sequencing project: providing services to taxonomists for standard genome sequencing and annotation.</title>
        <authorList>
            <consortium name="The Broad Institute Genomics Platform"/>
            <consortium name="The Broad Institute Genome Sequencing Center for Infectious Disease"/>
            <person name="Wu L."/>
            <person name="Ma J."/>
        </authorList>
    </citation>
    <scope>NUCLEOTIDE SEQUENCE [LARGE SCALE GENOMIC DNA]</scope>
    <source>
        <strain evidence="9">JCM 17563</strain>
    </source>
</reference>
<keyword evidence="6" id="KW-0460">Magnesium</keyword>
<dbReference type="Gene3D" id="2.40.340.10">
    <property type="entry name" value="MoeA, C-terminal, domain IV"/>
    <property type="match status" value="1"/>
</dbReference>
<comment type="pathway">
    <text evidence="2 6">Cofactor biosynthesis; molybdopterin biosynthesis.</text>
</comment>
<dbReference type="SMART" id="SM00852">
    <property type="entry name" value="MoCF_biosynth"/>
    <property type="match status" value="1"/>
</dbReference>
<gene>
    <name evidence="8" type="ORF">GCM10022280_04270</name>
</gene>
<dbReference type="Pfam" id="PF03454">
    <property type="entry name" value="MoeA_C"/>
    <property type="match status" value="1"/>
</dbReference>
<keyword evidence="6" id="KW-0500">Molybdenum</keyword>
<evidence type="ECO:0000313" key="8">
    <source>
        <dbReference type="EMBL" id="GAA4010218.1"/>
    </source>
</evidence>
<dbReference type="Proteomes" id="UP001500235">
    <property type="component" value="Unassembled WGS sequence"/>
</dbReference>
<dbReference type="InterPro" id="IPR038987">
    <property type="entry name" value="MoeA-like"/>
</dbReference>
<dbReference type="Gene3D" id="2.170.190.11">
    <property type="entry name" value="Molybdopterin biosynthesis moea protein, domain 3"/>
    <property type="match status" value="1"/>
</dbReference>
<dbReference type="Pfam" id="PF03453">
    <property type="entry name" value="MoeA_N"/>
    <property type="match status" value="1"/>
</dbReference>
<evidence type="ECO:0000256" key="6">
    <source>
        <dbReference type="RuleBase" id="RU365090"/>
    </source>
</evidence>
<dbReference type="InterPro" id="IPR005111">
    <property type="entry name" value="MoeA_C_domain_IV"/>
</dbReference>
<evidence type="ECO:0000259" key="7">
    <source>
        <dbReference type="SMART" id="SM00852"/>
    </source>
</evidence>
<keyword evidence="6" id="KW-0479">Metal-binding</keyword>
<dbReference type="RefSeq" id="WP_344705747.1">
    <property type="nucleotide sequence ID" value="NZ_BAABBQ010000001.1"/>
</dbReference>
<feature type="domain" description="MoaB/Mog" evidence="7">
    <location>
        <begin position="173"/>
        <end position="311"/>
    </location>
</feature>
<sequence>MIGFDEALARVVALARPLGTEEILVEEAHGRTLAQEVVARITAPAADVSTMDGYAVRGRDLVPGAMLRVVGELFPGGGGGAIGAAECARIFTGAPLPEGADRVVMQEEVERDGEMARLASSLSSDCFVRVAGSDFRAGETLLPAGSRLGPRELVVAAAGDVARITVHRRPRVRILATGDELVAPGEALGGAGIPDSIGIGVAAMAREHGAEVFGTQRVGDDLAALRRKAGAALGEADVVVVTGGASVGERDFGRAMFADHELELVIDKVAMKPGKPVWVGRAGDRLVVGLPGNPTSALVTARLLLAPLLLGLCGARPQLDWRLLPLAARLPGAGPRETFSRGFEKGGSAHLLHPQDSGAQRILAQATLLIRRPPGEEPLAAGSEVATLSF</sequence>
<dbReference type="Gene3D" id="3.40.980.10">
    <property type="entry name" value="MoaB/Mog-like domain"/>
    <property type="match status" value="1"/>
</dbReference>
<dbReference type="InterPro" id="IPR036135">
    <property type="entry name" value="MoeA_linker/N_sf"/>
</dbReference>
<proteinExistence type="inferred from homology"/>
<dbReference type="EC" id="2.10.1.1" evidence="6"/>
<comment type="catalytic activity">
    <reaction evidence="5">
        <text>adenylyl-molybdopterin + molybdate = Mo-molybdopterin + AMP + H(+)</text>
        <dbReference type="Rhea" id="RHEA:35047"/>
        <dbReference type="ChEBI" id="CHEBI:15378"/>
        <dbReference type="ChEBI" id="CHEBI:36264"/>
        <dbReference type="ChEBI" id="CHEBI:62727"/>
        <dbReference type="ChEBI" id="CHEBI:71302"/>
        <dbReference type="ChEBI" id="CHEBI:456215"/>
        <dbReference type="EC" id="2.10.1.1"/>
    </reaction>
</comment>
<evidence type="ECO:0000313" key="9">
    <source>
        <dbReference type="Proteomes" id="UP001500235"/>
    </source>
</evidence>
<dbReference type="EMBL" id="BAABBQ010000001">
    <property type="protein sequence ID" value="GAA4010218.1"/>
    <property type="molecule type" value="Genomic_DNA"/>
</dbReference>
<dbReference type="InterPro" id="IPR036425">
    <property type="entry name" value="MoaB/Mog-like_dom_sf"/>
</dbReference>
<comment type="similarity">
    <text evidence="3 6">Belongs to the MoeA family.</text>
</comment>
<organism evidence="8 9">
    <name type="scientific">Sphingomonas swuensis</name>
    <dbReference type="NCBI Taxonomy" id="977800"/>
    <lineage>
        <taxon>Bacteria</taxon>
        <taxon>Pseudomonadati</taxon>
        <taxon>Pseudomonadota</taxon>
        <taxon>Alphaproteobacteria</taxon>
        <taxon>Sphingomonadales</taxon>
        <taxon>Sphingomonadaceae</taxon>
        <taxon>Sphingomonas</taxon>
    </lineage>
</organism>
<comment type="cofactor">
    <cofactor evidence="6">
        <name>Mg(2+)</name>
        <dbReference type="ChEBI" id="CHEBI:18420"/>
    </cofactor>
</comment>
<dbReference type="SUPFAM" id="SSF53218">
    <property type="entry name" value="Molybdenum cofactor biosynthesis proteins"/>
    <property type="match status" value="1"/>
</dbReference>
<name>A0ABP7SDF5_9SPHN</name>
<keyword evidence="6" id="KW-0808">Transferase</keyword>
<evidence type="ECO:0000256" key="1">
    <source>
        <dbReference type="ARBA" id="ARBA00002901"/>
    </source>
</evidence>